<feature type="compositionally biased region" description="Low complexity" evidence="3">
    <location>
        <begin position="409"/>
        <end position="446"/>
    </location>
</feature>
<evidence type="ECO:0008006" key="9">
    <source>
        <dbReference type="Google" id="ProtNLM"/>
    </source>
</evidence>
<evidence type="ECO:0000259" key="4">
    <source>
        <dbReference type="PROSITE" id="PS50102"/>
    </source>
</evidence>
<feature type="compositionally biased region" description="Polar residues" evidence="3">
    <location>
        <begin position="358"/>
        <end position="396"/>
    </location>
</feature>
<organism evidence="6 8">
    <name type="scientific">Carya illinoinensis</name>
    <name type="common">Pecan</name>
    <dbReference type="NCBI Taxonomy" id="32201"/>
    <lineage>
        <taxon>Eukaryota</taxon>
        <taxon>Viridiplantae</taxon>
        <taxon>Streptophyta</taxon>
        <taxon>Embryophyta</taxon>
        <taxon>Tracheophyta</taxon>
        <taxon>Spermatophyta</taxon>
        <taxon>Magnoliopsida</taxon>
        <taxon>eudicotyledons</taxon>
        <taxon>Gunneridae</taxon>
        <taxon>Pentapetalae</taxon>
        <taxon>rosids</taxon>
        <taxon>fabids</taxon>
        <taxon>Fagales</taxon>
        <taxon>Juglandaceae</taxon>
        <taxon>Carya</taxon>
    </lineage>
</organism>
<evidence type="ECO:0000256" key="3">
    <source>
        <dbReference type="SAM" id="MobiDB-lite"/>
    </source>
</evidence>
<dbReference type="PROSITE" id="PS50158">
    <property type="entry name" value="ZF_CCHC"/>
    <property type="match status" value="1"/>
</dbReference>
<keyword evidence="1" id="KW-0863">Zinc-finger</keyword>
<name>A0A8T1P7H9_CARIL</name>
<dbReference type="EMBL" id="CM031818">
    <property type="protein sequence ID" value="KAG6638138.1"/>
    <property type="molecule type" value="Genomic_DNA"/>
</dbReference>
<evidence type="ECO:0000313" key="6">
    <source>
        <dbReference type="EMBL" id="KAG6638138.1"/>
    </source>
</evidence>
<comment type="caution">
    <text evidence="6">The sequence shown here is derived from an EMBL/GenBank/DDBJ whole genome shotgun (WGS) entry which is preliminary data.</text>
</comment>
<dbReference type="PROSITE" id="PS50102">
    <property type="entry name" value="RRM"/>
    <property type="match status" value="1"/>
</dbReference>
<evidence type="ECO:0000313" key="7">
    <source>
        <dbReference type="EMBL" id="KAG6690414.1"/>
    </source>
</evidence>
<sequence>MSLYIGNLSSETRRDELENVFRRFGRCSVQLKEDGYGFVVFDFRLDAEKALRALRGRNICGEALTLTWSNKQPRPFRRFGRAARSHESQHRRNAARGDYASGESGPNGWREKKLGIGQQVTDGRRHNSADMLDDETGYHQDNAKNIEEECKSLHNEGGSVMANQVDSDRWDGQAFDPSNDDGVENGIGLDQYEPYYGYDRKGEGENPKIEYVGGSPVLRSYRDNLEKEQIGAAALNYTNDSKPRQTCYNCGGFGHKMRNCPKERASGRKSTRLDRRQDDDVNKSGRGKVELDRFASKSRGKLHSSRDNMSTDGRRASGSRYYRRLIKSGSSPVTEESDREHRRDRGGKKRRREIGSPAESNPKNAQSQRSILSSHHSEYTTSRSRSTFQPLNSMPKSSRCRSASPRENSLPSNSKSSSRSHNYGSRSSNSRSSSSSPTSLALSPSSRNKMLLNLKGSTCNSTPESKDVSVKQGKPIDSIAHLENSKLDKKMMKVGNENVPSSKVEDDLEKDHPLERDDNVYHIVSGSLNKATNPSTFLSDKGALTAGCSAPESLGEMVEFQNSGASEMEQMLAVIEKPDSKTSANSQKDCSISSEEMYMVLKHYDLEVPEENERHPSIEEYFGSARLWPWGIIYYRSMKKGPISVENYARRVAQNKEFGIVDKYIRSSSGWGEMDKDNS</sequence>
<dbReference type="SMART" id="SM00360">
    <property type="entry name" value="RRM"/>
    <property type="match status" value="1"/>
</dbReference>
<evidence type="ECO:0000256" key="2">
    <source>
        <dbReference type="PROSITE-ProRule" id="PRU00176"/>
    </source>
</evidence>
<dbReference type="InterPro" id="IPR000504">
    <property type="entry name" value="RRM_dom"/>
</dbReference>
<reference evidence="7" key="2">
    <citation type="submission" date="2021-01" db="EMBL/GenBank/DDBJ databases">
        <authorList>
            <person name="Lovell J.T."/>
            <person name="Bentley N."/>
            <person name="Bhattarai G."/>
            <person name="Jenkins J.W."/>
            <person name="Sreedasyam A."/>
            <person name="Alarcon Y."/>
            <person name="Bock C."/>
            <person name="Boston L."/>
            <person name="Carlson J."/>
            <person name="Cervantes K."/>
            <person name="Clermont K."/>
            <person name="Krom N."/>
            <person name="Kubenka K."/>
            <person name="Mamidi S."/>
            <person name="Mattison C."/>
            <person name="Monteros M."/>
            <person name="Pisani C."/>
            <person name="Plott C."/>
            <person name="Rajasekar S."/>
            <person name="Rhein H.S."/>
            <person name="Rohla C."/>
            <person name="Song M."/>
            <person name="Hilaire R.S."/>
            <person name="Shu S."/>
            <person name="Wells L."/>
            <person name="Wang X."/>
            <person name="Webber J."/>
            <person name="Heerema R.J."/>
            <person name="Klein P."/>
            <person name="Conner P."/>
            <person name="Grauke L."/>
            <person name="Grimwood J."/>
            <person name="Schmutz J."/>
            <person name="Randall J.J."/>
        </authorList>
    </citation>
    <scope>NUCLEOTIDE SEQUENCE</scope>
    <source>
        <tissue evidence="7">Leaf</tissue>
    </source>
</reference>
<feature type="compositionally biased region" description="Basic and acidic residues" evidence="3">
    <location>
        <begin position="260"/>
        <end position="295"/>
    </location>
</feature>
<proteinExistence type="predicted"/>
<feature type="domain" description="CCHC-type" evidence="5">
    <location>
        <begin position="247"/>
        <end position="262"/>
    </location>
</feature>
<gene>
    <name evidence="6" type="ORF">CIPAW_10G014900</name>
    <name evidence="7" type="ORF">I3842_10G014900</name>
</gene>
<accession>A0A8T1P7H9</accession>
<dbReference type="GO" id="GO:0008270">
    <property type="term" value="F:zinc ion binding"/>
    <property type="evidence" value="ECO:0007669"/>
    <property type="project" value="UniProtKB-KW"/>
</dbReference>
<keyword evidence="1" id="KW-0479">Metal-binding</keyword>
<feature type="domain" description="RRM" evidence="4">
    <location>
        <begin position="1"/>
        <end position="71"/>
    </location>
</feature>
<dbReference type="PANTHER" id="PTHR48038:SF2">
    <property type="entry name" value="OS02G0536400 PROTEIN"/>
    <property type="match status" value="1"/>
</dbReference>
<dbReference type="Proteomes" id="UP000811609">
    <property type="component" value="Chromosome 10"/>
</dbReference>
<dbReference type="CDD" id="cd00590">
    <property type="entry name" value="RRM_SF"/>
    <property type="match status" value="1"/>
</dbReference>
<reference evidence="6" key="1">
    <citation type="submission" date="2020-12" db="EMBL/GenBank/DDBJ databases">
        <title>WGS assembly of Carya illinoinensis cv. Pawnee.</title>
        <authorList>
            <person name="Platts A."/>
            <person name="Shu S."/>
            <person name="Wright S."/>
            <person name="Barry K."/>
            <person name="Edger P."/>
            <person name="Pires J.C."/>
            <person name="Schmutz J."/>
        </authorList>
    </citation>
    <scope>NUCLEOTIDE SEQUENCE</scope>
    <source>
        <tissue evidence="6">Leaf</tissue>
    </source>
</reference>
<dbReference type="Pfam" id="PF00098">
    <property type="entry name" value="zf-CCHC"/>
    <property type="match status" value="1"/>
</dbReference>
<protein>
    <recommendedName>
        <fullName evidence="9">Serine/arginine-rich splicing factor 4</fullName>
    </recommendedName>
</protein>
<dbReference type="InterPro" id="IPR001878">
    <property type="entry name" value="Znf_CCHC"/>
</dbReference>
<dbReference type="AlphaFoldDB" id="A0A8T1P7H9"/>
<dbReference type="Pfam" id="PF00076">
    <property type="entry name" value="RRM_1"/>
    <property type="match status" value="1"/>
</dbReference>
<dbReference type="Proteomes" id="UP000811246">
    <property type="component" value="Chromosome 10"/>
</dbReference>
<dbReference type="PANTHER" id="PTHR48038">
    <property type="entry name" value="RIBONUCLEOPROTEIN RB97D"/>
    <property type="match status" value="1"/>
</dbReference>
<dbReference type="SMART" id="SM00343">
    <property type="entry name" value="ZnF_C2HC"/>
    <property type="match status" value="1"/>
</dbReference>
<dbReference type="GO" id="GO:0003723">
    <property type="term" value="F:RNA binding"/>
    <property type="evidence" value="ECO:0007669"/>
    <property type="project" value="UniProtKB-UniRule"/>
</dbReference>
<feature type="region of interest" description="Disordered" evidence="3">
    <location>
        <begin position="81"/>
        <end position="136"/>
    </location>
</feature>
<feature type="region of interest" description="Disordered" evidence="3">
    <location>
        <begin position="258"/>
        <end position="477"/>
    </location>
</feature>
<evidence type="ECO:0000256" key="1">
    <source>
        <dbReference type="PROSITE-ProRule" id="PRU00047"/>
    </source>
</evidence>
<keyword evidence="8" id="KW-1185">Reference proteome</keyword>
<evidence type="ECO:0000259" key="5">
    <source>
        <dbReference type="PROSITE" id="PS50158"/>
    </source>
</evidence>
<keyword evidence="1" id="KW-0862">Zinc</keyword>
<dbReference type="EMBL" id="CM031834">
    <property type="protein sequence ID" value="KAG6690414.1"/>
    <property type="molecule type" value="Genomic_DNA"/>
</dbReference>
<keyword evidence="2" id="KW-0694">RNA-binding</keyword>
<evidence type="ECO:0000313" key="8">
    <source>
        <dbReference type="Proteomes" id="UP000811609"/>
    </source>
</evidence>